<accession>A0A839UN82</accession>
<dbReference type="GO" id="GO:0006779">
    <property type="term" value="P:porphyrin-containing compound biosynthetic process"/>
    <property type="evidence" value="ECO:0007669"/>
    <property type="project" value="InterPro"/>
</dbReference>
<dbReference type="SFLD" id="SFLDF00288">
    <property type="entry name" value="HemN-like__clustered_with_nucl"/>
    <property type="match status" value="1"/>
</dbReference>
<feature type="domain" description="Radical SAM core" evidence="11">
    <location>
        <begin position="1"/>
        <end position="234"/>
    </location>
</feature>
<dbReference type="Gene3D" id="3.20.20.70">
    <property type="entry name" value="Aldolase class I"/>
    <property type="match status" value="1"/>
</dbReference>
<dbReference type="GO" id="GO:0051539">
    <property type="term" value="F:4 iron, 4 sulfur cluster binding"/>
    <property type="evidence" value="ECO:0007669"/>
    <property type="project" value="UniProtKB-UniRule"/>
</dbReference>
<evidence type="ECO:0000256" key="1">
    <source>
        <dbReference type="ARBA" id="ARBA00001966"/>
    </source>
</evidence>
<keyword evidence="8 10" id="KW-0411">Iron-sulfur</keyword>
<comment type="function">
    <text evidence="10">Probably acts as a heme chaperone, transferring heme to an unknown acceptor. Binds one molecule of heme per monomer, possibly covalently. Binds 1 [4Fe-4S] cluster. The cluster is coordinated with 3 cysteines and an exchangeable S-adenosyl-L-methionine.</text>
</comment>
<protein>
    <recommendedName>
        <fullName evidence="3 10">Heme chaperone HemW</fullName>
    </recommendedName>
</protein>
<proteinExistence type="inferred from homology"/>
<comment type="cofactor">
    <cofactor evidence="1">
        <name>[4Fe-4S] cluster</name>
        <dbReference type="ChEBI" id="CHEBI:49883"/>
    </cofactor>
</comment>
<evidence type="ECO:0000256" key="7">
    <source>
        <dbReference type="ARBA" id="ARBA00023004"/>
    </source>
</evidence>
<dbReference type="Pfam" id="PF04055">
    <property type="entry name" value="Radical_SAM"/>
    <property type="match status" value="1"/>
</dbReference>
<evidence type="ECO:0000256" key="4">
    <source>
        <dbReference type="ARBA" id="ARBA00022617"/>
    </source>
</evidence>
<evidence type="ECO:0000313" key="13">
    <source>
        <dbReference type="Proteomes" id="UP000559987"/>
    </source>
</evidence>
<keyword evidence="13" id="KW-1185">Reference proteome</keyword>
<dbReference type="InterPro" id="IPR010723">
    <property type="entry name" value="HemN_C"/>
</dbReference>
<dbReference type="SFLD" id="SFLDF00562">
    <property type="entry name" value="HemN-like__clustered_with_heat"/>
    <property type="match status" value="1"/>
</dbReference>
<dbReference type="PANTHER" id="PTHR13932">
    <property type="entry name" value="COPROPORPHYRINIGEN III OXIDASE"/>
    <property type="match status" value="1"/>
</dbReference>
<dbReference type="SFLD" id="SFLDG01082">
    <property type="entry name" value="B12-binding_domain_containing"/>
    <property type="match status" value="1"/>
</dbReference>
<comment type="caution">
    <text evidence="12">The sequence shown here is derived from an EMBL/GenBank/DDBJ whole genome shotgun (WGS) entry which is preliminary data.</text>
</comment>
<reference evidence="12 13" key="1">
    <citation type="submission" date="2020-08" db="EMBL/GenBank/DDBJ databases">
        <title>Genomic Encyclopedia of Type Strains, Phase III (KMG-III): the genomes of soil and plant-associated and newly described type strains.</title>
        <authorList>
            <person name="Whitman W."/>
        </authorList>
    </citation>
    <scope>NUCLEOTIDE SEQUENCE [LARGE SCALE GENOMIC DNA]</scope>
    <source>
        <strain evidence="12 13">CECT 8571</strain>
    </source>
</reference>
<comment type="subcellular location">
    <subcellularLocation>
        <location evidence="10">Cytoplasm</location>
    </subcellularLocation>
</comment>
<evidence type="ECO:0000256" key="2">
    <source>
        <dbReference type="ARBA" id="ARBA00006100"/>
    </source>
</evidence>
<dbReference type="InterPro" id="IPR058240">
    <property type="entry name" value="rSAM_sf"/>
</dbReference>
<dbReference type="PROSITE" id="PS51918">
    <property type="entry name" value="RADICAL_SAM"/>
    <property type="match status" value="1"/>
</dbReference>
<dbReference type="NCBIfam" id="TIGR00539">
    <property type="entry name" value="hemN_rel"/>
    <property type="match status" value="1"/>
</dbReference>
<dbReference type="SMART" id="SM00729">
    <property type="entry name" value="Elp3"/>
    <property type="match status" value="1"/>
</dbReference>
<evidence type="ECO:0000256" key="10">
    <source>
        <dbReference type="RuleBase" id="RU364116"/>
    </source>
</evidence>
<dbReference type="SFLD" id="SFLDS00029">
    <property type="entry name" value="Radical_SAM"/>
    <property type="match status" value="1"/>
</dbReference>
<evidence type="ECO:0000256" key="9">
    <source>
        <dbReference type="ARBA" id="ARBA00023186"/>
    </source>
</evidence>
<dbReference type="PANTHER" id="PTHR13932:SF5">
    <property type="entry name" value="RADICAL S-ADENOSYL METHIONINE DOMAIN-CONTAINING PROTEIN 1, MITOCHONDRIAL"/>
    <property type="match status" value="1"/>
</dbReference>
<dbReference type="AlphaFoldDB" id="A0A839UN82"/>
<evidence type="ECO:0000256" key="8">
    <source>
        <dbReference type="ARBA" id="ARBA00023014"/>
    </source>
</evidence>
<evidence type="ECO:0000256" key="5">
    <source>
        <dbReference type="ARBA" id="ARBA00022691"/>
    </source>
</evidence>
<evidence type="ECO:0000256" key="6">
    <source>
        <dbReference type="ARBA" id="ARBA00022723"/>
    </source>
</evidence>
<gene>
    <name evidence="12" type="ORF">FHS30_000083</name>
</gene>
<evidence type="ECO:0000259" key="11">
    <source>
        <dbReference type="PROSITE" id="PS51918"/>
    </source>
</evidence>
<evidence type="ECO:0000313" key="12">
    <source>
        <dbReference type="EMBL" id="MBB3166907.1"/>
    </source>
</evidence>
<keyword evidence="4 10" id="KW-0349">Heme</keyword>
<dbReference type="GO" id="GO:0004109">
    <property type="term" value="F:coproporphyrinogen oxidase activity"/>
    <property type="evidence" value="ECO:0007669"/>
    <property type="project" value="InterPro"/>
</dbReference>
<dbReference type="InterPro" id="IPR004559">
    <property type="entry name" value="HemW-like"/>
</dbReference>
<dbReference type="CDD" id="cd01335">
    <property type="entry name" value="Radical_SAM"/>
    <property type="match status" value="1"/>
</dbReference>
<dbReference type="InterPro" id="IPR006638">
    <property type="entry name" value="Elp3/MiaA/NifB-like_rSAM"/>
</dbReference>
<dbReference type="EMBL" id="JACHXZ010000001">
    <property type="protein sequence ID" value="MBB3166907.1"/>
    <property type="molecule type" value="Genomic_DNA"/>
</dbReference>
<keyword evidence="9 10" id="KW-0143">Chaperone</keyword>
<name>A0A839UN82_9GAMM</name>
<organism evidence="12 13">
    <name type="scientific">Simiduia aestuariiviva</name>
    <dbReference type="NCBI Taxonomy" id="1510459"/>
    <lineage>
        <taxon>Bacteria</taxon>
        <taxon>Pseudomonadati</taxon>
        <taxon>Pseudomonadota</taxon>
        <taxon>Gammaproteobacteria</taxon>
        <taxon>Cellvibrionales</taxon>
        <taxon>Cellvibrionaceae</taxon>
        <taxon>Simiduia</taxon>
    </lineage>
</organism>
<keyword evidence="6 10" id="KW-0479">Metal-binding</keyword>
<sequence>MTTLPPLSLYIHIPWCVRKCPYCDFNSHKAGHSLPEQDYVRAVLADMDDERAAIGNRPLVSIFFGGGTPSLFSADAIGALIEGAERRFGFAEDIEITLEANPGTAEQQHFKGYRAAGVNRLSLGVQSFNAKQLHHLGRIHSGQEALNAVDMARRAGIDNFNLDLMHGLPDQRPEDACADLEQALALAPNHLSWYQLTIEPNTEFFRRPPTLPVEDALADIQDQGAALLAAAGLQQYEISAYAKPGKAARHNLNYWQFGDYVGVGAGAHGKISRREGDDWHIERRSKTRLPEHYLNRLAPGERITGHFRFAAHSDRLAPAELPLEFMMNALRLTDGVPESLLAARTGLSLSALEPALGRLREQGLVEAHRLQATALGSRFLNRLLLAFEAD</sequence>
<dbReference type="GO" id="GO:0005737">
    <property type="term" value="C:cytoplasm"/>
    <property type="evidence" value="ECO:0007669"/>
    <property type="project" value="UniProtKB-SubCell"/>
</dbReference>
<dbReference type="InterPro" id="IPR013785">
    <property type="entry name" value="Aldolase_TIM"/>
</dbReference>
<dbReference type="InterPro" id="IPR034505">
    <property type="entry name" value="Coproporphyrinogen-III_oxidase"/>
</dbReference>
<dbReference type="SFLD" id="SFLDG01065">
    <property type="entry name" value="anaerobic_coproporphyrinogen-I"/>
    <property type="match status" value="1"/>
</dbReference>
<evidence type="ECO:0000256" key="3">
    <source>
        <dbReference type="ARBA" id="ARBA00017228"/>
    </source>
</evidence>
<dbReference type="Pfam" id="PF06969">
    <property type="entry name" value="HemN_C"/>
    <property type="match status" value="1"/>
</dbReference>
<dbReference type="InterPro" id="IPR007197">
    <property type="entry name" value="rSAM"/>
</dbReference>
<keyword evidence="5 10" id="KW-0949">S-adenosyl-L-methionine</keyword>
<dbReference type="RefSeq" id="WP_343048892.1">
    <property type="nucleotide sequence ID" value="NZ_JACHXZ010000001.1"/>
</dbReference>
<keyword evidence="10" id="KW-0963">Cytoplasm</keyword>
<dbReference type="SUPFAM" id="SSF102114">
    <property type="entry name" value="Radical SAM enzymes"/>
    <property type="match status" value="1"/>
</dbReference>
<keyword evidence="7 10" id="KW-0408">Iron</keyword>
<comment type="similarity">
    <text evidence="2">Belongs to the anaerobic coproporphyrinogen-III oxidase family. HemW subfamily.</text>
</comment>
<keyword evidence="12" id="KW-0560">Oxidoreductase</keyword>
<dbReference type="GO" id="GO:0046872">
    <property type="term" value="F:metal ion binding"/>
    <property type="evidence" value="ECO:0007669"/>
    <property type="project" value="UniProtKB-UniRule"/>
</dbReference>
<dbReference type="Proteomes" id="UP000559987">
    <property type="component" value="Unassembled WGS sequence"/>
</dbReference>
<keyword evidence="10" id="KW-0004">4Fe-4S</keyword>